<dbReference type="Gene3D" id="2.40.128.130">
    <property type="entry name" value="Autotransporter beta-domain"/>
    <property type="match status" value="1"/>
</dbReference>
<feature type="compositionally biased region" description="Low complexity" evidence="1">
    <location>
        <begin position="27"/>
        <end position="41"/>
    </location>
</feature>
<dbReference type="Pfam" id="PF05275">
    <property type="entry name" value="CopB"/>
    <property type="match status" value="1"/>
</dbReference>
<evidence type="ECO:0000256" key="2">
    <source>
        <dbReference type="SAM" id="SignalP"/>
    </source>
</evidence>
<dbReference type="GO" id="GO:0009279">
    <property type="term" value="C:cell outer membrane"/>
    <property type="evidence" value="ECO:0007669"/>
    <property type="project" value="InterPro"/>
</dbReference>
<dbReference type="InterPro" id="IPR007939">
    <property type="entry name" value="Cu-R_B_prcur"/>
</dbReference>
<accession>A0A839ZUK5</accession>
<dbReference type="RefSeq" id="WP_183770010.1">
    <property type="nucleotide sequence ID" value="NZ_JACIDK010000001.1"/>
</dbReference>
<feature type="compositionally biased region" description="Low complexity" evidence="1">
    <location>
        <begin position="70"/>
        <end position="81"/>
    </location>
</feature>
<dbReference type="Proteomes" id="UP000530564">
    <property type="component" value="Unassembled WGS sequence"/>
</dbReference>
<organism evidence="3 4">
    <name type="scientific">Phenylobacterium haematophilum</name>
    <dbReference type="NCBI Taxonomy" id="98513"/>
    <lineage>
        <taxon>Bacteria</taxon>
        <taxon>Pseudomonadati</taxon>
        <taxon>Pseudomonadota</taxon>
        <taxon>Alphaproteobacteria</taxon>
        <taxon>Caulobacterales</taxon>
        <taxon>Caulobacteraceae</taxon>
        <taxon>Phenylobacterium</taxon>
    </lineage>
</organism>
<dbReference type="EMBL" id="JACIDK010000001">
    <property type="protein sequence ID" value="MBB3890145.1"/>
    <property type="molecule type" value="Genomic_DNA"/>
</dbReference>
<dbReference type="AlphaFoldDB" id="A0A839ZUK5"/>
<keyword evidence="4" id="KW-1185">Reference proteome</keyword>
<dbReference type="SUPFAM" id="SSF103515">
    <property type="entry name" value="Autotransporter"/>
    <property type="match status" value="1"/>
</dbReference>
<proteinExistence type="predicted"/>
<keyword evidence="2" id="KW-0732">Signal</keyword>
<gene>
    <name evidence="3" type="ORF">GGQ61_000842</name>
</gene>
<reference evidence="3 4" key="1">
    <citation type="submission" date="2020-08" db="EMBL/GenBank/DDBJ databases">
        <title>Genomic Encyclopedia of Type Strains, Phase IV (KMG-IV): sequencing the most valuable type-strain genomes for metagenomic binning, comparative biology and taxonomic classification.</title>
        <authorList>
            <person name="Goeker M."/>
        </authorList>
    </citation>
    <scope>NUCLEOTIDE SEQUENCE [LARGE SCALE GENOMIC DNA]</scope>
    <source>
        <strain evidence="3 4">DSM 21793</strain>
    </source>
</reference>
<sequence length="323" mass="34664">MSRQLLIALAPLALATPAAAQHEHHAPPAAAPAVDPHAGHAMPPTAADPHAGHEMPAPPAADPHSGHVMPAPANVPPAGNAPAPPVPGDYAAERYFDREAMAAARAQLAKEHGGGKAWKIMLSTAEIRPSSDDDAYAWEGEFWYGGDINRLVLKSAGEGEFGGDLHSAEAQVLYSRAIGPYFDFQAGVRHDFEPGPSRTYATVGFEGVAPYWFEFEGAAFLSEKGDLSARFEGAYDLRLTQKLILEPRAEVELAAQEVSELGIGTGLTSAELGLRLRYEFRREFGPYVGVSHERKFGDTADQARAAGEDVKDTRFVLGVRAWF</sequence>
<evidence type="ECO:0000313" key="3">
    <source>
        <dbReference type="EMBL" id="MBB3890145.1"/>
    </source>
</evidence>
<protein>
    <submittedName>
        <fullName evidence="3">Copper resistance protein B</fullName>
    </submittedName>
</protein>
<evidence type="ECO:0000313" key="4">
    <source>
        <dbReference type="Proteomes" id="UP000530564"/>
    </source>
</evidence>
<feature type="chain" id="PRO_5032523405" evidence="2">
    <location>
        <begin position="21"/>
        <end position="323"/>
    </location>
</feature>
<dbReference type="GO" id="GO:0005507">
    <property type="term" value="F:copper ion binding"/>
    <property type="evidence" value="ECO:0007669"/>
    <property type="project" value="InterPro"/>
</dbReference>
<evidence type="ECO:0000256" key="1">
    <source>
        <dbReference type="SAM" id="MobiDB-lite"/>
    </source>
</evidence>
<feature type="region of interest" description="Disordered" evidence="1">
    <location>
        <begin position="19"/>
        <end position="90"/>
    </location>
</feature>
<name>A0A839ZUK5_9CAUL</name>
<comment type="caution">
    <text evidence="3">The sequence shown here is derived from an EMBL/GenBank/DDBJ whole genome shotgun (WGS) entry which is preliminary data.</text>
</comment>
<dbReference type="GO" id="GO:0006878">
    <property type="term" value="P:intracellular copper ion homeostasis"/>
    <property type="evidence" value="ECO:0007669"/>
    <property type="project" value="InterPro"/>
</dbReference>
<dbReference type="InterPro" id="IPR036709">
    <property type="entry name" value="Autotransporte_beta_dom_sf"/>
</dbReference>
<feature type="signal peptide" evidence="2">
    <location>
        <begin position="1"/>
        <end position="20"/>
    </location>
</feature>